<reference evidence="3 4" key="1">
    <citation type="submission" date="2019-12" db="EMBL/GenBank/DDBJ databases">
        <title>Novel species isolated from a subtropical stream in China.</title>
        <authorList>
            <person name="Lu H."/>
        </authorList>
    </citation>
    <scope>NUCLEOTIDE SEQUENCE [LARGE SCALE GENOMIC DNA]</scope>
    <source>
        <strain evidence="3 4">DS3</strain>
    </source>
</reference>
<dbReference type="InterPro" id="IPR008274">
    <property type="entry name" value="AldOxase/xan_DH_MoCoBD1"/>
</dbReference>
<dbReference type="Gene3D" id="3.30.365.10">
    <property type="entry name" value="Aldehyde oxidase/xanthine dehydrogenase, molybdopterin binding domain"/>
    <property type="match status" value="4"/>
</dbReference>
<dbReference type="InterPro" id="IPR052516">
    <property type="entry name" value="N-heterocyclic_Hydroxylase"/>
</dbReference>
<feature type="signal peptide" evidence="1">
    <location>
        <begin position="1"/>
        <end position="34"/>
    </location>
</feature>
<feature type="domain" description="Aldehyde oxidase/xanthine dehydrogenase a/b hammerhead" evidence="2">
    <location>
        <begin position="211"/>
        <end position="290"/>
    </location>
</feature>
<comment type="caution">
    <text evidence="3">The sequence shown here is derived from an EMBL/GenBank/DDBJ whole genome shotgun (WGS) entry which is preliminary data.</text>
</comment>
<dbReference type="RefSeq" id="WP_161027226.1">
    <property type="nucleotide sequence ID" value="NZ_WWCJ01000015.1"/>
</dbReference>
<dbReference type="PANTHER" id="PTHR47495">
    <property type="entry name" value="ALDEHYDE DEHYDROGENASE"/>
    <property type="match status" value="1"/>
</dbReference>
<dbReference type="SUPFAM" id="SSF56003">
    <property type="entry name" value="Molybdenum cofactor-binding domain"/>
    <property type="match status" value="2"/>
</dbReference>
<evidence type="ECO:0000259" key="2">
    <source>
        <dbReference type="SMART" id="SM01008"/>
    </source>
</evidence>
<dbReference type="InterPro" id="IPR000674">
    <property type="entry name" value="Ald_Oxase/Xan_DH_a/b"/>
</dbReference>
<evidence type="ECO:0000313" key="4">
    <source>
        <dbReference type="Proteomes" id="UP000448575"/>
    </source>
</evidence>
<dbReference type="InterPro" id="IPR046867">
    <property type="entry name" value="AldOxase/xan_DH_MoCoBD2"/>
</dbReference>
<dbReference type="InterPro" id="IPR037165">
    <property type="entry name" value="AldOxase/xan_DH_Mopterin-bd_sf"/>
</dbReference>
<dbReference type="PANTHER" id="PTHR47495:SF2">
    <property type="entry name" value="ALDEHYDE DEHYDROGENASE"/>
    <property type="match status" value="1"/>
</dbReference>
<feature type="chain" id="PRO_5026919953" evidence="1">
    <location>
        <begin position="35"/>
        <end position="728"/>
    </location>
</feature>
<dbReference type="EMBL" id="WWCJ01000015">
    <property type="protein sequence ID" value="MYN04266.1"/>
    <property type="molecule type" value="Genomic_DNA"/>
</dbReference>
<protein>
    <submittedName>
        <fullName evidence="3">Molybdopterin-dependent oxidoreductase</fullName>
    </submittedName>
</protein>
<gene>
    <name evidence="3" type="ORF">GTP41_19420</name>
</gene>
<evidence type="ECO:0000313" key="3">
    <source>
        <dbReference type="EMBL" id="MYN04266.1"/>
    </source>
</evidence>
<keyword evidence="4" id="KW-1185">Reference proteome</keyword>
<keyword evidence="1" id="KW-0732">Signal</keyword>
<proteinExistence type="predicted"/>
<dbReference type="PROSITE" id="PS51318">
    <property type="entry name" value="TAT"/>
    <property type="match status" value="1"/>
</dbReference>
<evidence type="ECO:0000256" key="1">
    <source>
        <dbReference type="SAM" id="SignalP"/>
    </source>
</evidence>
<dbReference type="Pfam" id="PF20256">
    <property type="entry name" value="MoCoBD_2"/>
    <property type="match status" value="2"/>
</dbReference>
<dbReference type="InterPro" id="IPR012368">
    <property type="entry name" value="OxRdtase_Mopterin-bd_su_IorB"/>
</dbReference>
<dbReference type="Gene3D" id="3.90.1170.50">
    <property type="entry name" value="Aldehyde oxidase/xanthine dehydrogenase, a/b hammerhead"/>
    <property type="match status" value="1"/>
</dbReference>
<dbReference type="GO" id="GO:0016491">
    <property type="term" value="F:oxidoreductase activity"/>
    <property type="evidence" value="ECO:0007669"/>
    <property type="project" value="InterPro"/>
</dbReference>
<organism evidence="3 4">
    <name type="scientific">Pseudoduganella guangdongensis</name>
    <dbReference type="NCBI Taxonomy" id="2692179"/>
    <lineage>
        <taxon>Bacteria</taxon>
        <taxon>Pseudomonadati</taxon>
        <taxon>Pseudomonadota</taxon>
        <taxon>Betaproteobacteria</taxon>
        <taxon>Burkholderiales</taxon>
        <taxon>Oxalobacteraceae</taxon>
        <taxon>Telluria group</taxon>
        <taxon>Pseudoduganella</taxon>
    </lineage>
</organism>
<sequence>MNAPASTSRRSFLGRSLGATAGLMFGFHIPFAEAQQAPAADAPEINAWVVVKPDDTIVVRIARSEMGQGTLTGLAQLVVEELDGDWSKVTTEYPSPGRQLARNRVWGSFSTGGSRGVRESHDYVRKGGAAARMMLVQAAAAQWGVPAAECTVAKSVITHTPSGRTLTFGKVADAAGKLQAPAAADIKLKDPKDWKLAGKRLARLDTVDKTTGKQIYGMDLKLPGMLNAAIKDCPVFGGKVKSFDAAAIANKPGVKKVVQVGDSAVAVVADTWWRARTALDALPIEWDKGPNAGMNSKDTAAWIKAGLDADDAAVGNKNGDARSALASAHRKIEAVYSYPHQNHATMEVMNATAVWTPDRCEVWTPTQNGEAALAATSEAAGLPQAKCDVTKLHLGGGFGRRGATHDWVTQVVKIAKEMPGIPVKLIWTREEDMQHGRYHPITQCKLTAGLDAKGEVTALHMRIAGQSILAALFPQNVKDGKDPAVFQGLNPPGPEASIGYTFPNLLIDHAMRNPAVPPGFWRGVNLNQNAIYLECFLDEIAHATKQDPLALRRKLMKDSPKHLAVLNAVAEKAGWGKPLKKGVYRGIAQTMGFGSYVAAVAEVSVNKEGKLKIHRIVAATDPGYAVNPQQIEAQVEGSFVYGLSAALYGEITVKDGAAEQTNFDTYQVMKMDEMPKVETHIVSSGGFWGGVGEPTIAVAAPAVLNAIFAATGKRIRDLPLKNHSLKKA</sequence>
<accession>A0A6N9HLM7</accession>
<dbReference type="Proteomes" id="UP000448575">
    <property type="component" value="Unassembled WGS sequence"/>
</dbReference>
<dbReference type="SMART" id="SM01008">
    <property type="entry name" value="Ald_Xan_dh_C"/>
    <property type="match status" value="1"/>
</dbReference>
<dbReference type="InterPro" id="IPR006311">
    <property type="entry name" value="TAT_signal"/>
</dbReference>
<name>A0A6N9HLM7_9BURK</name>
<dbReference type="PIRSF" id="PIRSF036389">
    <property type="entry name" value="IOR_B"/>
    <property type="match status" value="1"/>
</dbReference>
<dbReference type="AlphaFoldDB" id="A0A6N9HLM7"/>
<dbReference type="Pfam" id="PF02738">
    <property type="entry name" value="MoCoBD_1"/>
    <property type="match status" value="1"/>
</dbReference>